<feature type="compositionally biased region" description="Basic and acidic residues" evidence="5">
    <location>
        <begin position="639"/>
        <end position="666"/>
    </location>
</feature>
<evidence type="ECO:0000256" key="2">
    <source>
        <dbReference type="ARBA" id="ARBA00023136"/>
    </source>
</evidence>
<dbReference type="PROSITE" id="PS01068">
    <property type="entry name" value="OMPA_1"/>
    <property type="match status" value="1"/>
</dbReference>
<dbReference type="Pfam" id="PF07676">
    <property type="entry name" value="PD40"/>
    <property type="match status" value="3"/>
</dbReference>
<dbReference type="InterPro" id="IPR011042">
    <property type="entry name" value="6-blade_b-propeller_TolB-like"/>
</dbReference>
<dbReference type="InterPro" id="IPR006665">
    <property type="entry name" value="OmpA-like"/>
</dbReference>
<protein>
    <recommendedName>
        <fullName evidence="7">OmpA-like domain-containing protein</fullName>
    </recommendedName>
</protein>
<keyword evidence="2 4" id="KW-0472">Membrane</keyword>
<evidence type="ECO:0000256" key="4">
    <source>
        <dbReference type="PROSITE-ProRule" id="PRU00473"/>
    </source>
</evidence>
<dbReference type="InterPro" id="IPR036737">
    <property type="entry name" value="OmpA-like_sf"/>
</dbReference>
<evidence type="ECO:0000313" key="8">
    <source>
        <dbReference type="EMBL" id="GHE51763.1"/>
    </source>
</evidence>
<dbReference type="Proteomes" id="UP000658258">
    <property type="component" value="Unassembled WGS sequence"/>
</dbReference>
<dbReference type="SUPFAM" id="SSF103088">
    <property type="entry name" value="OmpA-like"/>
    <property type="match status" value="1"/>
</dbReference>
<sequence length="673" mass="76692">MLMYKRGLLLSLVILCCCYSAAQGQLFGKKNKKNRGAEKLELSSDSVHIEITDLIFKNINGDPVYLNPKLQRKIEELDQAKDWEALYPLLKEYVSNFGTQNFAHQTYYLWRLAKLTEIFGSPEQAKPLYALVLKHHRKGLDIPKILARYDSINKNKKEYYVPLDYYYELVEFRRQVDTLIPPRGVLTSMGGLVNSNHEDYAPMVTKNDSVLIFTSKRNSVNTGINKYVNEDIFITKLENGNWGKAQMFEKINSRYNEGSGYLTRDGKTLYFSRCESPDGLGNCDLYSSTFQGDTLWTEPENLGKLVNSDGWDSHPTLNVTEDTLYFSSDRRGGFGLADLYYSAKDPKGKWGQAKNLGPIINTRNNEVSPFFHPEHNVLYFSSNGHLLNFGDYDIYKSYKIGGAWSEPINIGPLVNGKGTEFYFSIDQQSNYIYYARSEEESMKNLDLYSFPLPMEGQPLATTRFSGKIKTLTGKIPQNAVVSIIDLDEGVEVAPKFARDDGTFEFDLINNRNYLLIVQGDEFFRLEKLFFLDGDMEYEGVVERVASTIEFASLEFANGSAEILPHMHADLQKVIDFLIDHPTFNLNISGHTDSSGNAVLNLKLSQERANAIKRYIVNKGNIQENRIFAIGYGSEKPIVPEEKTEEDKKLNRRVEFEIYRDPPKNNKELGSTGN</sequence>
<keyword evidence="9" id="KW-1185">Reference proteome</keyword>
<reference evidence="9" key="1">
    <citation type="journal article" date="2019" name="Int. J. Syst. Evol. Microbiol.">
        <title>The Global Catalogue of Microorganisms (GCM) 10K type strain sequencing project: providing services to taxonomists for standard genome sequencing and annotation.</title>
        <authorList>
            <consortium name="The Broad Institute Genomics Platform"/>
            <consortium name="The Broad Institute Genome Sequencing Center for Infectious Disease"/>
            <person name="Wu L."/>
            <person name="Ma J."/>
        </authorList>
    </citation>
    <scope>NUCLEOTIDE SEQUENCE [LARGE SCALE GENOMIC DNA]</scope>
    <source>
        <strain evidence="9">CGMCC 1.15111</strain>
    </source>
</reference>
<evidence type="ECO:0000259" key="7">
    <source>
        <dbReference type="PROSITE" id="PS51123"/>
    </source>
</evidence>
<organism evidence="8 9">
    <name type="scientific">Roseivirga thermotolerans</name>
    <dbReference type="NCBI Taxonomy" id="1758176"/>
    <lineage>
        <taxon>Bacteria</taxon>
        <taxon>Pseudomonadati</taxon>
        <taxon>Bacteroidota</taxon>
        <taxon>Cytophagia</taxon>
        <taxon>Cytophagales</taxon>
        <taxon>Roseivirgaceae</taxon>
        <taxon>Roseivirga</taxon>
    </lineage>
</organism>
<dbReference type="Pfam" id="PF00691">
    <property type="entry name" value="OmpA"/>
    <property type="match status" value="1"/>
</dbReference>
<evidence type="ECO:0000256" key="6">
    <source>
        <dbReference type="SAM" id="SignalP"/>
    </source>
</evidence>
<comment type="caution">
    <text evidence="8">The sequence shown here is derived from an EMBL/GenBank/DDBJ whole genome shotgun (WGS) entry which is preliminary data.</text>
</comment>
<name>A0ABQ3I566_9BACT</name>
<evidence type="ECO:0000313" key="9">
    <source>
        <dbReference type="Proteomes" id="UP000658258"/>
    </source>
</evidence>
<keyword evidence="6" id="KW-0732">Signal</keyword>
<dbReference type="InterPro" id="IPR050330">
    <property type="entry name" value="Bact_OuterMem_StrucFunc"/>
</dbReference>
<evidence type="ECO:0000256" key="3">
    <source>
        <dbReference type="ARBA" id="ARBA00023237"/>
    </source>
</evidence>
<comment type="subcellular location">
    <subcellularLocation>
        <location evidence="1">Cell outer membrane</location>
    </subcellularLocation>
</comment>
<dbReference type="InterPro" id="IPR006664">
    <property type="entry name" value="OMP_bac"/>
</dbReference>
<dbReference type="EMBL" id="BNAG01000001">
    <property type="protein sequence ID" value="GHE51763.1"/>
    <property type="molecule type" value="Genomic_DNA"/>
</dbReference>
<dbReference type="PRINTS" id="PR01021">
    <property type="entry name" value="OMPADOMAIN"/>
</dbReference>
<feature type="domain" description="OmpA-like" evidence="7">
    <location>
        <begin position="542"/>
        <end position="661"/>
    </location>
</feature>
<dbReference type="PANTHER" id="PTHR30329:SF21">
    <property type="entry name" value="LIPOPROTEIN YIAD-RELATED"/>
    <property type="match status" value="1"/>
</dbReference>
<evidence type="ECO:0000256" key="1">
    <source>
        <dbReference type="ARBA" id="ARBA00004442"/>
    </source>
</evidence>
<dbReference type="PROSITE" id="PS51123">
    <property type="entry name" value="OMPA_2"/>
    <property type="match status" value="1"/>
</dbReference>
<dbReference type="InterPro" id="IPR006690">
    <property type="entry name" value="OMPA-like_CS"/>
</dbReference>
<evidence type="ECO:0000256" key="5">
    <source>
        <dbReference type="SAM" id="MobiDB-lite"/>
    </source>
</evidence>
<dbReference type="CDD" id="cd07185">
    <property type="entry name" value="OmpA_C-like"/>
    <property type="match status" value="1"/>
</dbReference>
<accession>A0ABQ3I566</accession>
<feature type="region of interest" description="Disordered" evidence="5">
    <location>
        <begin position="639"/>
        <end position="673"/>
    </location>
</feature>
<feature type="signal peptide" evidence="6">
    <location>
        <begin position="1"/>
        <end position="22"/>
    </location>
</feature>
<dbReference type="PANTHER" id="PTHR30329">
    <property type="entry name" value="STATOR ELEMENT OF FLAGELLAR MOTOR COMPLEX"/>
    <property type="match status" value="1"/>
</dbReference>
<dbReference type="InterPro" id="IPR011659">
    <property type="entry name" value="WD40"/>
</dbReference>
<dbReference type="Gene3D" id="2.120.10.30">
    <property type="entry name" value="TolB, C-terminal domain"/>
    <property type="match status" value="1"/>
</dbReference>
<dbReference type="Gene3D" id="3.30.1330.60">
    <property type="entry name" value="OmpA-like domain"/>
    <property type="match status" value="1"/>
</dbReference>
<feature type="chain" id="PRO_5045830487" description="OmpA-like domain-containing protein" evidence="6">
    <location>
        <begin position="23"/>
        <end position="673"/>
    </location>
</feature>
<proteinExistence type="predicted"/>
<keyword evidence="3" id="KW-0998">Cell outer membrane</keyword>
<dbReference type="SUPFAM" id="SSF82171">
    <property type="entry name" value="DPP6 N-terminal domain-like"/>
    <property type="match status" value="1"/>
</dbReference>
<gene>
    <name evidence="8" type="ORF">GCM10011340_02440</name>
</gene>